<dbReference type="RefSeq" id="WP_260439913.1">
    <property type="nucleotide sequence ID" value="NZ_VFPM01000003.1"/>
</dbReference>
<dbReference type="CDD" id="cd03802">
    <property type="entry name" value="GT4_AviGT4-like"/>
    <property type="match status" value="1"/>
</dbReference>
<dbReference type="AlphaFoldDB" id="A0A543HJV4"/>
<reference evidence="6 7" key="1">
    <citation type="submission" date="2019-06" db="EMBL/GenBank/DDBJ databases">
        <title>Genome sequencing of plant associated microbes to promote plant fitness in Sorghum bicolor and Oryza sativa.</title>
        <authorList>
            <person name="Coleman-Derr D."/>
        </authorList>
    </citation>
    <scope>NUCLEOTIDE SEQUENCE [LARGE SCALE GENOMIC DNA]</scope>
    <source>
        <strain evidence="6 7">KV-663</strain>
    </source>
</reference>
<feature type="domain" description="Glycosyl transferase family 1" evidence="4">
    <location>
        <begin position="235"/>
        <end position="344"/>
    </location>
</feature>
<dbReference type="Proteomes" id="UP000316747">
    <property type="component" value="Unassembled WGS sequence"/>
</dbReference>
<evidence type="ECO:0000256" key="1">
    <source>
        <dbReference type="ARBA" id="ARBA00022676"/>
    </source>
</evidence>
<keyword evidence="1" id="KW-0328">Glycosyltransferase</keyword>
<accession>A0A543HJV4</accession>
<evidence type="ECO:0000259" key="4">
    <source>
        <dbReference type="Pfam" id="PF00534"/>
    </source>
</evidence>
<dbReference type="PANTHER" id="PTHR12526">
    <property type="entry name" value="GLYCOSYLTRANSFERASE"/>
    <property type="match status" value="1"/>
</dbReference>
<evidence type="ECO:0000313" key="7">
    <source>
        <dbReference type="Proteomes" id="UP000316747"/>
    </source>
</evidence>
<dbReference type="SUPFAM" id="SSF53756">
    <property type="entry name" value="UDP-Glycosyltransferase/glycogen phosphorylase"/>
    <property type="match status" value="1"/>
</dbReference>
<dbReference type="PANTHER" id="PTHR12526:SF595">
    <property type="entry name" value="BLL5217 PROTEIN"/>
    <property type="match status" value="1"/>
</dbReference>
<dbReference type="InterPro" id="IPR028098">
    <property type="entry name" value="Glyco_trans_4-like_N"/>
</dbReference>
<feature type="compositionally biased region" description="Polar residues" evidence="3">
    <location>
        <begin position="17"/>
        <end position="28"/>
    </location>
</feature>
<dbReference type="Pfam" id="PF00534">
    <property type="entry name" value="Glycos_transf_1"/>
    <property type="match status" value="1"/>
</dbReference>
<keyword evidence="2 6" id="KW-0808">Transferase</keyword>
<proteinExistence type="predicted"/>
<feature type="domain" description="Glycosyltransferase subfamily 4-like N-terminal" evidence="5">
    <location>
        <begin position="62"/>
        <end position="224"/>
    </location>
</feature>
<evidence type="ECO:0000259" key="5">
    <source>
        <dbReference type="Pfam" id="PF13439"/>
    </source>
</evidence>
<comment type="caution">
    <text evidence="6">The sequence shown here is derived from an EMBL/GenBank/DDBJ whole genome shotgun (WGS) entry which is preliminary data.</text>
</comment>
<feature type="region of interest" description="Disordered" evidence="3">
    <location>
        <begin position="1"/>
        <end position="31"/>
    </location>
</feature>
<name>A0A543HJV4_9MICO</name>
<dbReference type="Pfam" id="PF13439">
    <property type="entry name" value="Glyco_transf_4"/>
    <property type="match status" value="1"/>
</dbReference>
<evidence type="ECO:0000313" key="6">
    <source>
        <dbReference type="EMBL" id="TQM58615.1"/>
    </source>
</evidence>
<dbReference type="GO" id="GO:0016757">
    <property type="term" value="F:glycosyltransferase activity"/>
    <property type="evidence" value="ECO:0007669"/>
    <property type="project" value="UniProtKB-KW"/>
</dbReference>
<gene>
    <name evidence="6" type="ORF">FBY41_3986</name>
</gene>
<sequence>MIGDPSVLARPDGVQRAGSQRSSTQPRSVSVVRDPVNGRASVPLRIALIAPCDHPIRQPFAGGLESLVWQLRRALVARGHDVTLFAAEGSDASDAEHVLPSGGWAPSRTAAGDVSMPAPGFMAAHHAYLRLLLSLAGPGGDDFDLVHNHALHHLPVAMSPLVVPPMLTTLHTPPTPWLESAIELTRGDSGRGEFAAVSRFVARQWRVLRPDDEAHVVPNGVDLDTWSAGPGGTALVWSGRLVPEKAPHLAIEAARRAALPLVLAGPVSDPDYFEAMVRPRLGRDISYAGHLATPDLVSLIGSSAAALVTPVWDEPYGLVVAEALACGTPVVAFARGGIPEVLHDSSGEAEGQSHGETRDGSPSAVGRLVRPGDVTAMAVAATDAVGLDRRKVRRHAHQHLSLDRMVRAYEQLYDRLRSDATWESGQPA</sequence>
<protein>
    <submittedName>
        <fullName evidence="6">Glycosyltransferase involved in cell wall biosynthesis</fullName>
    </submittedName>
</protein>
<keyword evidence="7" id="KW-1185">Reference proteome</keyword>
<dbReference type="EMBL" id="VFPM01000003">
    <property type="protein sequence ID" value="TQM58615.1"/>
    <property type="molecule type" value="Genomic_DNA"/>
</dbReference>
<evidence type="ECO:0000256" key="3">
    <source>
        <dbReference type="SAM" id="MobiDB-lite"/>
    </source>
</evidence>
<organism evidence="6 7">
    <name type="scientific">Humibacillus xanthopallidus</name>
    <dbReference type="NCBI Taxonomy" id="412689"/>
    <lineage>
        <taxon>Bacteria</taxon>
        <taxon>Bacillati</taxon>
        <taxon>Actinomycetota</taxon>
        <taxon>Actinomycetes</taxon>
        <taxon>Micrococcales</taxon>
        <taxon>Intrasporangiaceae</taxon>
        <taxon>Humibacillus</taxon>
    </lineage>
</organism>
<evidence type="ECO:0000256" key="2">
    <source>
        <dbReference type="ARBA" id="ARBA00022679"/>
    </source>
</evidence>
<dbReference type="Gene3D" id="3.40.50.2000">
    <property type="entry name" value="Glycogen Phosphorylase B"/>
    <property type="match status" value="2"/>
</dbReference>
<dbReference type="InterPro" id="IPR001296">
    <property type="entry name" value="Glyco_trans_1"/>
</dbReference>
<feature type="region of interest" description="Disordered" evidence="3">
    <location>
        <begin position="343"/>
        <end position="367"/>
    </location>
</feature>
<feature type="compositionally biased region" description="Basic and acidic residues" evidence="3">
    <location>
        <begin position="343"/>
        <end position="359"/>
    </location>
</feature>